<protein>
    <submittedName>
        <fullName evidence="1">CLUMA_CG019173, isoform A</fullName>
    </submittedName>
</protein>
<reference evidence="1 2" key="1">
    <citation type="submission" date="2015-04" db="EMBL/GenBank/DDBJ databases">
        <authorList>
            <person name="Syromyatnikov M.Y."/>
            <person name="Popov V.N."/>
        </authorList>
    </citation>
    <scope>NUCLEOTIDE SEQUENCE [LARGE SCALE GENOMIC DNA]</scope>
</reference>
<evidence type="ECO:0000313" key="2">
    <source>
        <dbReference type="Proteomes" id="UP000183832"/>
    </source>
</evidence>
<dbReference type="Proteomes" id="UP000183832">
    <property type="component" value="Unassembled WGS sequence"/>
</dbReference>
<gene>
    <name evidence="1" type="ORF">CLUMA_CG019173</name>
</gene>
<name>A0A1J1J5Z8_9DIPT</name>
<sequence>MRECTSYHDLSLSQKLDSLPLSLFKFTNSKLVKTTKLTLLESLKAPFSPFLLYKTFAKKSYDFTEVQKDKTKKNHHEAFEFWCS</sequence>
<evidence type="ECO:0000313" key="1">
    <source>
        <dbReference type="EMBL" id="CRL06313.1"/>
    </source>
</evidence>
<organism evidence="1 2">
    <name type="scientific">Clunio marinus</name>
    <dbReference type="NCBI Taxonomy" id="568069"/>
    <lineage>
        <taxon>Eukaryota</taxon>
        <taxon>Metazoa</taxon>
        <taxon>Ecdysozoa</taxon>
        <taxon>Arthropoda</taxon>
        <taxon>Hexapoda</taxon>
        <taxon>Insecta</taxon>
        <taxon>Pterygota</taxon>
        <taxon>Neoptera</taxon>
        <taxon>Endopterygota</taxon>
        <taxon>Diptera</taxon>
        <taxon>Nematocera</taxon>
        <taxon>Chironomoidea</taxon>
        <taxon>Chironomidae</taxon>
        <taxon>Clunio</taxon>
    </lineage>
</organism>
<dbReference type="AlphaFoldDB" id="A0A1J1J5Z8"/>
<accession>A0A1J1J5Z8</accession>
<keyword evidence="2" id="KW-1185">Reference proteome</keyword>
<proteinExistence type="predicted"/>
<dbReference type="EMBL" id="CVRI01000066">
    <property type="protein sequence ID" value="CRL06313.1"/>
    <property type="molecule type" value="Genomic_DNA"/>
</dbReference>